<dbReference type="InterPro" id="IPR007751">
    <property type="entry name" value="DUF676_lipase-like"/>
</dbReference>
<dbReference type="PANTHER" id="PTHR48187">
    <property type="entry name" value="LD21810P"/>
    <property type="match status" value="1"/>
</dbReference>
<name>B6Q354_TALMQ</name>
<evidence type="ECO:0000259" key="2">
    <source>
        <dbReference type="Pfam" id="PF05057"/>
    </source>
</evidence>
<reference evidence="4" key="1">
    <citation type="journal article" date="2015" name="Genome Announc.">
        <title>Genome sequence of the AIDS-associated pathogen Penicillium marneffei (ATCC18224) and its near taxonomic relative Talaromyces stipitatus (ATCC10500).</title>
        <authorList>
            <person name="Nierman W.C."/>
            <person name="Fedorova-Abrams N.D."/>
            <person name="Andrianopoulos A."/>
        </authorList>
    </citation>
    <scope>NUCLEOTIDE SEQUENCE [LARGE SCALE GENOMIC DNA]</scope>
    <source>
        <strain evidence="4">ATCC 18224 / CBS 334.59 / QM 7333</strain>
    </source>
</reference>
<comment type="similarity">
    <text evidence="1">Belongs to the putative lipase ROG1 family.</text>
</comment>
<dbReference type="EMBL" id="DS995899">
    <property type="protein sequence ID" value="EEA27038.1"/>
    <property type="molecule type" value="Genomic_DNA"/>
</dbReference>
<dbReference type="VEuPathDB" id="FungiDB:PMAA_019390"/>
<dbReference type="ESTHER" id="penmq-b6q354">
    <property type="family name" value="6_AlphaBeta_hydrolase"/>
</dbReference>
<dbReference type="PhylomeDB" id="B6Q354"/>
<gene>
    <name evidence="3" type="ORF">PMAA_019390</name>
</gene>
<dbReference type="InterPro" id="IPR029058">
    <property type="entry name" value="AB_hydrolase_fold"/>
</dbReference>
<organism evidence="3 4">
    <name type="scientific">Talaromyces marneffei (strain ATCC 18224 / CBS 334.59 / QM 7333)</name>
    <name type="common">Penicillium marneffei</name>
    <dbReference type="NCBI Taxonomy" id="441960"/>
    <lineage>
        <taxon>Eukaryota</taxon>
        <taxon>Fungi</taxon>
        <taxon>Dikarya</taxon>
        <taxon>Ascomycota</taxon>
        <taxon>Pezizomycotina</taxon>
        <taxon>Eurotiomycetes</taxon>
        <taxon>Eurotiomycetidae</taxon>
        <taxon>Eurotiales</taxon>
        <taxon>Trichocomaceae</taxon>
        <taxon>Talaromyces</taxon>
        <taxon>Talaromyces sect. Talaromyces</taxon>
    </lineage>
</organism>
<dbReference type="Proteomes" id="UP000001294">
    <property type="component" value="Unassembled WGS sequence"/>
</dbReference>
<dbReference type="AlphaFoldDB" id="B6Q354"/>
<feature type="domain" description="DUF676" evidence="2">
    <location>
        <begin position="27"/>
        <end position="166"/>
    </location>
</feature>
<dbReference type="PANTHER" id="PTHR48187:SF2">
    <property type="entry name" value="LD21810P"/>
    <property type="match status" value="1"/>
</dbReference>
<sequence>MPALRKIKQYGLTELYISPGRPAQVDVVLVHGLNGHPKDTWTSKTGDIFWPVDILPEFLENSSLRILTYGYNANVTAFTDGASKDRIHHHAETLASELHANRSLRGCLERPIIFVCHSLGGLVVKRCLIMCRSQESDKLRHLRSIYISTFGILFLGTPHTGSDIAKWGLLLQKICSAVFPKKFMDTSPQLVEALKSNNEVLQNINRLFNDFFGRFHVYFFHETKPLDMKGTREFIVDESSAAPDIQGAERMGIEADHSSMVKFEDDSSPGFEAVAEAIIRYSREAPPVITGRWKEERAHVQLQVHSMADELTRSSVELSHEAHQSEAEARMGRTPYFLTNSDGPPSLMTAYEIEEAEPVEPR</sequence>
<keyword evidence="4" id="KW-1185">Reference proteome</keyword>
<evidence type="ECO:0000256" key="1">
    <source>
        <dbReference type="ARBA" id="ARBA00007920"/>
    </source>
</evidence>
<accession>B6Q354</accession>
<dbReference type="SUPFAM" id="SSF53474">
    <property type="entry name" value="alpha/beta-Hydrolases"/>
    <property type="match status" value="1"/>
</dbReference>
<evidence type="ECO:0000313" key="3">
    <source>
        <dbReference type="EMBL" id="EEA27038.1"/>
    </source>
</evidence>
<dbReference type="OrthoDB" id="5086500at2759"/>
<dbReference type="HOGENOM" id="CLU_000288_182_2_1"/>
<proteinExistence type="inferred from homology"/>
<dbReference type="Pfam" id="PF05057">
    <property type="entry name" value="DUF676"/>
    <property type="match status" value="1"/>
</dbReference>
<evidence type="ECO:0000313" key="4">
    <source>
        <dbReference type="Proteomes" id="UP000001294"/>
    </source>
</evidence>
<protein>
    <submittedName>
        <fullName evidence="3">Ribonuclease p/mrp subunit, putative</fullName>
    </submittedName>
</protein>
<dbReference type="Gene3D" id="3.40.50.1820">
    <property type="entry name" value="alpha/beta hydrolase"/>
    <property type="match status" value="1"/>
</dbReference>